<proteinExistence type="predicted"/>
<feature type="compositionally biased region" description="Polar residues" evidence="1">
    <location>
        <begin position="142"/>
        <end position="152"/>
    </location>
</feature>
<keyword evidence="2" id="KW-1133">Transmembrane helix</keyword>
<name>A0A955J1M5_UNCKA</name>
<keyword evidence="2" id="KW-0812">Transmembrane</keyword>
<accession>A0A955J1M5</accession>
<evidence type="ECO:0000256" key="2">
    <source>
        <dbReference type="SAM" id="Phobius"/>
    </source>
</evidence>
<dbReference type="Proteomes" id="UP000740557">
    <property type="component" value="Unassembled WGS sequence"/>
</dbReference>
<evidence type="ECO:0000313" key="3">
    <source>
        <dbReference type="EMBL" id="MCA9308239.1"/>
    </source>
</evidence>
<reference evidence="3" key="2">
    <citation type="journal article" date="2021" name="Microbiome">
        <title>Successional dynamics and alternative stable states in a saline activated sludge microbial community over 9 years.</title>
        <authorList>
            <person name="Wang Y."/>
            <person name="Ye J."/>
            <person name="Ju F."/>
            <person name="Liu L."/>
            <person name="Boyd J.A."/>
            <person name="Deng Y."/>
            <person name="Parks D.H."/>
            <person name="Jiang X."/>
            <person name="Yin X."/>
            <person name="Woodcroft B.J."/>
            <person name="Tyson G.W."/>
            <person name="Hugenholtz P."/>
            <person name="Polz M.F."/>
            <person name="Zhang T."/>
        </authorList>
    </citation>
    <scope>NUCLEOTIDE SEQUENCE</scope>
    <source>
        <strain evidence="3">HKST-UBA79</strain>
    </source>
</reference>
<dbReference type="EMBL" id="JAGQNX010000053">
    <property type="protein sequence ID" value="MCA9308239.1"/>
    <property type="molecule type" value="Genomic_DNA"/>
</dbReference>
<protein>
    <submittedName>
        <fullName evidence="3">Uncharacterized protein</fullName>
    </submittedName>
</protein>
<dbReference type="AlphaFoldDB" id="A0A955J1M5"/>
<evidence type="ECO:0000313" key="4">
    <source>
        <dbReference type="Proteomes" id="UP000740557"/>
    </source>
</evidence>
<comment type="caution">
    <text evidence="3">The sequence shown here is derived from an EMBL/GenBank/DDBJ whole genome shotgun (WGS) entry which is preliminary data.</text>
</comment>
<feature type="compositionally biased region" description="Low complexity" evidence="1">
    <location>
        <begin position="1"/>
        <end position="21"/>
    </location>
</feature>
<evidence type="ECO:0000256" key="1">
    <source>
        <dbReference type="SAM" id="MobiDB-lite"/>
    </source>
</evidence>
<feature type="region of interest" description="Disordered" evidence="1">
    <location>
        <begin position="1"/>
        <end position="156"/>
    </location>
</feature>
<reference evidence="3" key="1">
    <citation type="submission" date="2020-04" db="EMBL/GenBank/DDBJ databases">
        <authorList>
            <person name="Zhang T."/>
        </authorList>
    </citation>
    <scope>NUCLEOTIDE SEQUENCE</scope>
    <source>
        <strain evidence="3">HKST-UBA79</strain>
    </source>
</reference>
<sequence length="519" mass="53468">MTDVTSNSNSNDANLNASVNAMQNNAPVTDSVSNVSSPSNSSDASEVPSVTDTNNDVPGIISDSLQVVEDPISVGIDVSESPKDEDSASTAMPAADNLDSTIEPVTSTTPSTVTPMDPMSVSTADSSDNSSAVANPEVPNEMTASPMPSTEAVTARSSISSASKTISLNADDSNVVGDSNSFSHVGASSVKDLSAPSSTVLPTSASVTPMQGVTPTNTSTVVNGMPTAAVPSPLDTAQESIQEQTKVDNVVSSIESPSANIPASANVSEVTTPSENIEATETLITGDTLTQESHGSKKWLWIVLALLGLLLIVGVVLYLVQINANTNNAVPVSDNSSSKPTSNAPSQLTQPTVVDEFAGWETYSFDRDGISFRYSALWDVEEATALPANPSAVTSDLVNLTNADIVVSIDPAVAAVPSYTSDSVISSEDIKGKDYVAKLTVLKDAAVVAPAVPVTPPVPAEDATTPSTPTELTSYSAVIQNPNVVGSYVTVTMTSPTKIDAPVVADFKKLLGSFEFSLF</sequence>
<feature type="compositionally biased region" description="Low complexity" evidence="1">
    <location>
        <begin position="104"/>
        <end position="135"/>
    </location>
</feature>
<feature type="region of interest" description="Disordered" evidence="1">
    <location>
        <begin position="329"/>
        <end position="350"/>
    </location>
</feature>
<organism evidence="3 4">
    <name type="scientific">candidate division WWE3 bacterium</name>
    <dbReference type="NCBI Taxonomy" id="2053526"/>
    <lineage>
        <taxon>Bacteria</taxon>
        <taxon>Katanobacteria</taxon>
    </lineage>
</organism>
<keyword evidence="2" id="KW-0472">Membrane</keyword>
<feature type="compositionally biased region" description="Low complexity" evidence="1">
    <location>
        <begin position="30"/>
        <end position="50"/>
    </location>
</feature>
<feature type="transmembrane region" description="Helical" evidence="2">
    <location>
        <begin position="299"/>
        <end position="320"/>
    </location>
</feature>
<gene>
    <name evidence="3" type="ORF">KC980_01890</name>
</gene>